<dbReference type="VEuPathDB" id="AmoebaDB:DDB_G0274199"/>
<dbReference type="PANTHER" id="PTHR32440:SF24">
    <property type="entry name" value="CALCINEURIN-LIKE PHOSPHOESTERASE DOMAIN-CONTAINING PROTEIN"/>
    <property type="match status" value="1"/>
</dbReference>
<dbReference type="CDD" id="cd07383">
    <property type="entry name" value="MPP_Dcr2"/>
    <property type="match status" value="1"/>
</dbReference>
<dbReference type="InterPro" id="IPR029052">
    <property type="entry name" value="Metallo-depent_PP-like"/>
</dbReference>
<dbReference type="SUPFAM" id="SSF56300">
    <property type="entry name" value="Metallo-dependent phosphatases"/>
    <property type="match status" value="1"/>
</dbReference>
<dbReference type="Pfam" id="PF00149">
    <property type="entry name" value="Metallophos"/>
    <property type="match status" value="1"/>
</dbReference>
<keyword evidence="1" id="KW-1133">Transmembrane helix</keyword>
<dbReference type="GO" id="GO:0016788">
    <property type="term" value="F:hydrolase activity, acting on ester bonds"/>
    <property type="evidence" value="ECO:0000318"/>
    <property type="project" value="GO_Central"/>
</dbReference>
<dbReference type="PaxDb" id="44689-DDB0302649"/>
<dbReference type="InterPro" id="IPR011230">
    <property type="entry name" value="PAP14/16/28/29"/>
</dbReference>
<keyword evidence="1" id="KW-0472">Membrane</keyword>
<feature type="domain" description="Calcineurin-like phosphoesterase" evidence="2">
    <location>
        <begin position="67"/>
        <end position="305"/>
    </location>
</feature>
<feature type="transmembrane region" description="Helical" evidence="1">
    <location>
        <begin position="20"/>
        <end position="38"/>
    </location>
</feature>
<dbReference type="HOGENOM" id="CLU_019692_0_1_1"/>
<evidence type="ECO:0000313" key="3">
    <source>
        <dbReference type="EMBL" id="EAL69992.1"/>
    </source>
</evidence>
<keyword evidence="1" id="KW-0812">Transmembrane</keyword>
<dbReference type="AlphaFoldDB" id="Q8T198"/>
<dbReference type="InterPro" id="IPR004843">
    <property type="entry name" value="Calcineurin-like_PHP"/>
</dbReference>
<dbReference type="RefSeq" id="XP_644268.1">
    <property type="nucleotide sequence ID" value="XM_639176.1"/>
</dbReference>
<accession>Q554Q5</accession>
<dbReference type="PANTHER" id="PTHR32440">
    <property type="entry name" value="PHOSPHATASE DCR2-RELATED-RELATED"/>
    <property type="match status" value="1"/>
</dbReference>
<dbReference type="dictyBase" id="DDB_G0274199"/>
<feature type="transmembrane region" description="Helical" evidence="1">
    <location>
        <begin position="390"/>
        <end position="410"/>
    </location>
</feature>
<dbReference type="Proteomes" id="UP000002195">
    <property type="component" value="Unassembled WGS sequence"/>
</dbReference>
<dbReference type="STRING" id="44689.Q8T198"/>
<name>Q8T198_DICDI</name>
<keyword evidence="4" id="KW-1185">Reference proteome</keyword>
<organism evidence="3 4">
    <name type="scientific">Dictyostelium discoideum</name>
    <name type="common">Social amoeba</name>
    <dbReference type="NCBI Taxonomy" id="44689"/>
    <lineage>
        <taxon>Eukaryota</taxon>
        <taxon>Amoebozoa</taxon>
        <taxon>Evosea</taxon>
        <taxon>Eumycetozoa</taxon>
        <taxon>Dictyostelia</taxon>
        <taxon>Dictyosteliales</taxon>
        <taxon>Dictyosteliaceae</taxon>
        <taxon>Dictyostelium</taxon>
    </lineage>
</organism>
<reference evidence="3 4" key="1">
    <citation type="journal article" date="2005" name="Nature">
        <title>The genome of the social amoeba Dictyostelium discoideum.</title>
        <authorList>
            <consortium name="The Dictyostelium discoideum Sequencing Consortium"/>
            <person name="Eichinger L."/>
            <person name="Pachebat J.A."/>
            <person name="Glockner G."/>
            <person name="Rajandream M.A."/>
            <person name="Sucgang R."/>
            <person name="Berriman M."/>
            <person name="Song J."/>
            <person name="Olsen R."/>
            <person name="Szafranski K."/>
            <person name="Xu Q."/>
            <person name="Tunggal B."/>
            <person name="Kummerfeld S."/>
            <person name="Madera M."/>
            <person name="Konfortov B.A."/>
            <person name="Rivero F."/>
            <person name="Bankier A.T."/>
            <person name="Lehmann R."/>
            <person name="Hamlin N."/>
            <person name="Davies R."/>
            <person name="Gaudet P."/>
            <person name="Fey P."/>
            <person name="Pilcher K."/>
            <person name="Chen G."/>
            <person name="Saunders D."/>
            <person name="Sodergren E."/>
            <person name="Davis P."/>
            <person name="Kerhornou A."/>
            <person name="Nie X."/>
            <person name="Hall N."/>
            <person name="Anjard C."/>
            <person name="Hemphill L."/>
            <person name="Bason N."/>
            <person name="Farbrother P."/>
            <person name="Desany B."/>
            <person name="Just E."/>
            <person name="Morio T."/>
            <person name="Rost R."/>
            <person name="Churcher C."/>
            <person name="Cooper J."/>
            <person name="Haydock S."/>
            <person name="van Driessche N."/>
            <person name="Cronin A."/>
            <person name="Goodhead I."/>
            <person name="Muzny D."/>
            <person name="Mourier T."/>
            <person name="Pain A."/>
            <person name="Lu M."/>
            <person name="Harper D."/>
            <person name="Lindsay R."/>
            <person name="Hauser H."/>
            <person name="James K."/>
            <person name="Quiles M."/>
            <person name="Madan Babu M."/>
            <person name="Saito T."/>
            <person name="Buchrieser C."/>
            <person name="Wardroper A."/>
            <person name="Felder M."/>
            <person name="Thangavelu M."/>
            <person name="Johnson D."/>
            <person name="Knights A."/>
            <person name="Loulseged H."/>
            <person name="Mungall K."/>
            <person name="Oliver K."/>
            <person name="Price C."/>
            <person name="Quail M.A."/>
            <person name="Urushihara H."/>
            <person name="Hernandez J."/>
            <person name="Rabbinowitsch E."/>
            <person name="Steffen D."/>
            <person name="Sanders M."/>
            <person name="Ma J."/>
            <person name="Kohara Y."/>
            <person name="Sharp S."/>
            <person name="Simmonds M."/>
            <person name="Spiegler S."/>
            <person name="Tivey A."/>
            <person name="Sugano S."/>
            <person name="White B."/>
            <person name="Walker D."/>
            <person name="Woodward J."/>
            <person name="Winckler T."/>
            <person name="Tanaka Y."/>
            <person name="Shaulsky G."/>
            <person name="Schleicher M."/>
            <person name="Weinstock G."/>
            <person name="Rosenthal A."/>
            <person name="Cox E.C."/>
            <person name="Chisholm R.L."/>
            <person name="Gibbs R."/>
            <person name="Loomis W.F."/>
            <person name="Platzer M."/>
            <person name="Kay R.R."/>
            <person name="Williams J."/>
            <person name="Dear P.H."/>
            <person name="Noegel A.A."/>
            <person name="Barrell B."/>
            <person name="Kuspa A."/>
        </authorList>
    </citation>
    <scope>NUCLEOTIDE SEQUENCE [LARGE SCALE GENOMIC DNA]</scope>
    <source>
        <strain evidence="3 4">AX4</strain>
    </source>
</reference>
<dbReference type="FunCoup" id="Q8T198">
    <property type="interactions" value="2"/>
</dbReference>
<dbReference type="eggNOG" id="KOG1432">
    <property type="taxonomic scope" value="Eukaryota"/>
</dbReference>
<protein>
    <recommendedName>
        <fullName evidence="2">Calcineurin-like phosphoesterase domain-containing protein</fullName>
    </recommendedName>
</protein>
<dbReference type="EMBL" id="AAFI02000012">
    <property type="protein sequence ID" value="EAL69992.1"/>
    <property type="molecule type" value="Genomic_DNA"/>
</dbReference>
<gene>
    <name evidence="3" type="ORF">DDB_G0274199</name>
</gene>
<evidence type="ECO:0000256" key="1">
    <source>
        <dbReference type="SAM" id="Phobius"/>
    </source>
</evidence>
<dbReference type="Gene3D" id="3.60.21.10">
    <property type="match status" value="1"/>
</dbReference>
<comment type="caution">
    <text evidence="3">The sequence shown here is derived from an EMBL/GenBank/DDBJ whole genome shotgun (WGS) entry which is preliminary data.</text>
</comment>
<accession>Q8T198</accession>
<dbReference type="OMA" id="HIPPHVF"/>
<proteinExistence type="predicted"/>
<dbReference type="PhylomeDB" id="Q8T198"/>
<dbReference type="GeneID" id="8619696"/>
<evidence type="ECO:0000313" key="4">
    <source>
        <dbReference type="Proteomes" id="UP000002195"/>
    </source>
</evidence>
<evidence type="ECO:0000259" key="2">
    <source>
        <dbReference type="Pfam" id="PF00149"/>
    </source>
</evidence>
<dbReference type="PIRSF" id="PIRSF030250">
    <property type="entry name" value="Ptase_At2g46880"/>
    <property type="match status" value="1"/>
</dbReference>
<sequence length="426" mass="48895">MILIYKNDFNIINFKKPTQLFNKIIFLLILIISLIIPINQCQSINTNINTNNKENRPKLKFNKNGKFKIVQFTDLHYGEAQEYDILNLIVQENVIEKELPDFVMLSGDMFSAYNIMTSEEYLVLWEMVTRSMRKRNIPWAITFGNHDCEGPLGGREIVKMDQSYSNLSLTQENIDPTIPGITNYNLKIYSSDDTSSSISSSIFIFDSDLPQCNESGSWGCVDAKQVEWYEKESDQMGGGGGGNISSIAFVHIPPVEVIDLWNENVVKGDFGDKESCCYYTDESEFVSTMVRRGDIKGLYFGHDHKNDFHGVYQNSVELGYGRKSGYGSYNPKYLEGARIIELTEQPFSIKTWIRNVNGELETQQTHYPNPYSQSPRYCCTHEDHQNESSWTLFLIGYCSTVIIVSIIFYIKRSKSNQNQSYNLIQL</sequence>
<dbReference type="KEGG" id="ddi:DDB_G0274199"/>
<dbReference type="InParanoid" id="Q8T198"/>